<comment type="subcellular location">
    <subcellularLocation>
        <location evidence="1">Cell projection</location>
        <location evidence="1">Cilium</location>
    </subcellularLocation>
    <subcellularLocation>
        <location evidence="2">Cytoplasm</location>
    </subcellularLocation>
</comment>
<proteinExistence type="predicted"/>
<evidence type="ECO:0000256" key="1">
    <source>
        <dbReference type="ARBA" id="ARBA00004138"/>
    </source>
</evidence>
<evidence type="ECO:0000256" key="2">
    <source>
        <dbReference type="ARBA" id="ARBA00004496"/>
    </source>
</evidence>
<dbReference type="AlphaFoldDB" id="A0A9W7AD23"/>
<name>A0A9W7AD23_9STRA</name>
<evidence type="ECO:0000313" key="8">
    <source>
        <dbReference type="EMBL" id="GMH69764.1"/>
    </source>
</evidence>
<keyword evidence="5" id="KW-0966">Cell projection</keyword>
<protein>
    <recommendedName>
        <fullName evidence="7">BART domain-containing protein</fullName>
    </recommendedName>
</protein>
<feature type="compositionally biased region" description="Basic and acidic residues" evidence="6">
    <location>
        <begin position="324"/>
        <end position="333"/>
    </location>
</feature>
<reference evidence="9" key="1">
    <citation type="journal article" date="2023" name="Commun. Biol.">
        <title>Genome analysis of Parmales, the sister group of diatoms, reveals the evolutionary specialization of diatoms from phago-mixotrophs to photoautotrophs.</title>
        <authorList>
            <person name="Ban H."/>
            <person name="Sato S."/>
            <person name="Yoshikawa S."/>
            <person name="Yamada K."/>
            <person name="Nakamura Y."/>
            <person name="Ichinomiya M."/>
            <person name="Sato N."/>
            <person name="Blanc-Mathieu R."/>
            <person name="Endo H."/>
            <person name="Kuwata A."/>
            <person name="Ogata H."/>
        </authorList>
    </citation>
    <scope>NUCLEOTIDE SEQUENCE [LARGE SCALE GENOMIC DNA]</scope>
</reference>
<keyword evidence="4" id="KW-0969">Cilium</keyword>
<dbReference type="Pfam" id="PF11527">
    <property type="entry name" value="ARL2_Bind_BART"/>
    <property type="match status" value="1"/>
</dbReference>
<evidence type="ECO:0000313" key="9">
    <source>
        <dbReference type="Proteomes" id="UP001162640"/>
    </source>
</evidence>
<evidence type="ECO:0000256" key="5">
    <source>
        <dbReference type="ARBA" id="ARBA00023273"/>
    </source>
</evidence>
<dbReference type="Gene3D" id="1.20.1520.10">
    <property type="entry name" value="ADP-ribosylation factor-like 2-binding protein, domain"/>
    <property type="match status" value="1"/>
</dbReference>
<dbReference type="GO" id="GO:0005737">
    <property type="term" value="C:cytoplasm"/>
    <property type="evidence" value="ECO:0007669"/>
    <property type="project" value="UniProtKB-SubCell"/>
</dbReference>
<feature type="domain" description="BART" evidence="7">
    <location>
        <begin position="13"/>
        <end position="82"/>
    </location>
</feature>
<dbReference type="EMBL" id="BLQM01000151">
    <property type="protein sequence ID" value="GMH69764.1"/>
    <property type="molecule type" value="Genomic_DNA"/>
</dbReference>
<feature type="region of interest" description="Disordered" evidence="6">
    <location>
        <begin position="324"/>
        <end position="355"/>
    </location>
</feature>
<evidence type="ECO:0000256" key="3">
    <source>
        <dbReference type="ARBA" id="ARBA00022490"/>
    </source>
</evidence>
<dbReference type="InterPro" id="IPR042541">
    <property type="entry name" value="BART_sf"/>
</dbReference>
<dbReference type="GO" id="GO:0005929">
    <property type="term" value="C:cilium"/>
    <property type="evidence" value="ECO:0007669"/>
    <property type="project" value="UniProtKB-SubCell"/>
</dbReference>
<dbReference type="Proteomes" id="UP001162640">
    <property type="component" value="Unassembled WGS sequence"/>
</dbReference>
<dbReference type="InterPro" id="IPR023379">
    <property type="entry name" value="BART_dom"/>
</dbReference>
<organism evidence="8 9">
    <name type="scientific">Triparma laevis f. inornata</name>
    <dbReference type="NCBI Taxonomy" id="1714386"/>
    <lineage>
        <taxon>Eukaryota</taxon>
        <taxon>Sar</taxon>
        <taxon>Stramenopiles</taxon>
        <taxon>Ochrophyta</taxon>
        <taxon>Bolidophyceae</taxon>
        <taxon>Parmales</taxon>
        <taxon>Triparmaceae</taxon>
        <taxon>Triparma</taxon>
    </lineage>
</organism>
<sequence length="355" mass="40877">MPEESKHDGPEADPLINAFADFGTTGGLDSAINEFIDDNCEHFEGAEEGGEMKLKWTDLHRQYVETIELHLETFCKEVRIVTFRPFRSARAAAWGLTLALSQSIFDMFRISVIAGYSYHETTAETMFQLLNDVNNDDSLNQDFVPQVIKLCEYPFFFVNMKEAADIRASKHEANALKSEDEFNLSGCYQLCTDLLNVAEVEKYYEFTGCPWYFRKIIVAASKKLSDIVVLHEPEEKLVFKYSLQFFGRKNKEYVLDDKLVESENMWGKVIETKCFQDNASNNVRIQAVKPSYAPDGYSENTFEWEEVDGERLMCWRRRIYESMDDKDPLKDNDGEPIGPALYFRPMEGTGSPSRK</sequence>
<comment type="caution">
    <text evidence="8">The sequence shown here is derived from an EMBL/GenBank/DDBJ whole genome shotgun (WGS) entry which is preliminary data.</text>
</comment>
<keyword evidence="3" id="KW-0963">Cytoplasm</keyword>
<evidence type="ECO:0000259" key="7">
    <source>
        <dbReference type="Pfam" id="PF11527"/>
    </source>
</evidence>
<evidence type="ECO:0000256" key="4">
    <source>
        <dbReference type="ARBA" id="ARBA00023069"/>
    </source>
</evidence>
<accession>A0A9W7AD23</accession>
<gene>
    <name evidence="8" type="ORF">TL16_g05237</name>
</gene>
<evidence type="ECO:0000256" key="6">
    <source>
        <dbReference type="SAM" id="MobiDB-lite"/>
    </source>
</evidence>